<evidence type="ECO:0000256" key="1">
    <source>
        <dbReference type="SAM" id="MobiDB-lite"/>
    </source>
</evidence>
<feature type="region of interest" description="Disordered" evidence="1">
    <location>
        <begin position="70"/>
        <end position="113"/>
    </location>
</feature>
<evidence type="ECO:0000313" key="3">
    <source>
        <dbReference type="Proteomes" id="UP000639772"/>
    </source>
</evidence>
<organism evidence="2 3">
    <name type="scientific">Vanilla planifolia</name>
    <name type="common">Vanilla</name>
    <dbReference type="NCBI Taxonomy" id="51239"/>
    <lineage>
        <taxon>Eukaryota</taxon>
        <taxon>Viridiplantae</taxon>
        <taxon>Streptophyta</taxon>
        <taxon>Embryophyta</taxon>
        <taxon>Tracheophyta</taxon>
        <taxon>Spermatophyta</taxon>
        <taxon>Magnoliopsida</taxon>
        <taxon>Liliopsida</taxon>
        <taxon>Asparagales</taxon>
        <taxon>Orchidaceae</taxon>
        <taxon>Vanilloideae</taxon>
        <taxon>Vanilleae</taxon>
        <taxon>Vanilla</taxon>
    </lineage>
</organism>
<dbReference type="AlphaFoldDB" id="A0A835VHJ4"/>
<reference evidence="2 3" key="1">
    <citation type="journal article" date="2020" name="Nat. Food">
        <title>A phased Vanilla planifolia genome enables genetic improvement of flavour and production.</title>
        <authorList>
            <person name="Hasing T."/>
            <person name="Tang H."/>
            <person name="Brym M."/>
            <person name="Khazi F."/>
            <person name="Huang T."/>
            <person name="Chambers A.H."/>
        </authorList>
    </citation>
    <scope>NUCLEOTIDE SEQUENCE [LARGE SCALE GENOMIC DNA]</scope>
    <source>
        <tissue evidence="2">Leaf</tissue>
    </source>
</reference>
<proteinExistence type="predicted"/>
<evidence type="ECO:0000313" key="2">
    <source>
        <dbReference type="EMBL" id="KAG0500889.1"/>
    </source>
</evidence>
<accession>A0A835VHJ4</accession>
<feature type="compositionally biased region" description="Gly residues" evidence="1">
    <location>
        <begin position="18"/>
        <end position="32"/>
    </location>
</feature>
<dbReference type="Proteomes" id="UP000639772">
    <property type="component" value="Chromosome 1"/>
</dbReference>
<sequence length="234" mass="25217">MEASRPIQQCPLPVEGDSAGGGRKSRGKGGPDNGKFRYGEYASGLGKVGRGDTRAEEAGPSVARHLLHRRGSRPRIRPCGDRALRSPRSAQPPTIPAPNRRRASLHLRSPASPPSPCLLSVAPPLPRVLFYSLVLPDHVSTHRPCGGAQVRRFGCEVPSTAVFRGGGVAFRVDQLLAASLLQSAAAGEYGVSADAIDRRGVGLRRLLRCAFLLVERRGPLLLRSVRTRRSRINF</sequence>
<feature type="region of interest" description="Disordered" evidence="1">
    <location>
        <begin position="1"/>
        <end position="38"/>
    </location>
</feature>
<name>A0A835VHJ4_VANPL</name>
<protein>
    <submittedName>
        <fullName evidence="2">Uncharacterized protein</fullName>
    </submittedName>
</protein>
<dbReference type="EMBL" id="JADCNM010000001">
    <property type="protein sequence ID" value="KAG0500889.1"/>
    <property type="molecule type" value="Genomic_DNA"/>
</dbReference>
<gene>
    <name evidence="2" type="ORF">HPP92_000961</name>
</gene>
<comment type="caution">
    <text evidence="2">The sequence shown here is derived from an EMBL/GenBank/DDBJ whole genome shotgun (WGS) entry which is preliminary data.</text>
</comment>